<organism evidence="2 3">
    <name type="scientific">Actinoplanes lutulentus</name>
    <dbReference type="NCBI Taxonomy" id="1287878"/>
    <lineage>
        <taxon>Bacteria</taxon>
        <taxon>Bacillati</taxon>
        <taxon>Actinomycetota</taxon>
        <taxon>Actinomycetes</taxon>
        <taxon>Micromonosporales</taxon>
        <taxon>Micromonosporaceae</taxon>
        <taxon>Actinoplanes</taxon>
    </lineage>
</organism>
<feature type="domain" description="DUF6879" evidence="1">
    <location>
        <begin position="7"/>
        <end position="169"/>
    </location>
</feature>
<evidence type="ECO:0000313" key="3">
    <source>
        <dbReference type="Proteomes" id="UP000249341"/>
    </source>
</evidence>
<dbReference type="EMBL" id="QLMJ01000002">
    <property type="protein sequence ID" value="RAK42467.1"/>
    <property type="molecule type" value="Genomic_DNA"/>
</dbReference>
<evidence type="ECO:0000313" key="2">
    <source>
        <dbReference type="EMBL" id="RAK42467.1"/>
    </source>
</evidence>
<sequence>MQLLLNDEFDELFRGFQREAFHLEVADAYETPEETEPIRRYLAGEPDDFGWQQPWLNLVRQTTASGRSVRRLRVVTEPHVDYTRWLLSISHLNADAGEVIRWLPRGELDGLPIAADDYWIFDDRRAVFTLSGTDEEIFGAATDDPAIVDHCVRVRDALWPVAVPHDEYVKR</sequence>
<dbReference type="AlphaFoldDB" id="A0A327ZHP1"/>
<dbReference type="RefSeq" id="WP_111647625.1">
    <property type="nucleotide sequence ID" value="NZ_JACHWI010000003.1"/>
</dbReference>
<dbReference type="InterPro" id="IPR049244">
    <property type="entry name" value="DUF6879"/>
</dbReference>
<proteinExistence type="predicted"/>
<keyword evidence="3" id="KW-1185">Reference proteome</keyword>
<protein>
    <recommendedName>
        <fullName evidence="1">DUF6879 domain-containing protein</fullName>
    </recommendedName>
</protein>
<reference evidence="2 3" key="1">
    <citation type="submission" date="2018-06" db="EMBL/GenBank/DDBJ databases">
        <title>Genomic Encyclopedia of Type Strains, Phase III (KMG-III): the genomes of soil and plant-associated and newly described type strains.</title>
        <authorList>
            <person name="Whitman W."/>
        </authorList>
    </citation>
    <scope>NUCLEOTIDE SEQUENCE [LARGE SCALE GENOMIC DNA]</scope>
    <source>
        <strain evidence="2 3">CGMCC 4.7090</strain>
    </source>
</reference>
<dbReference type="OrthoDB" id="3821358at2"/>
<gene>
    <name evidence="2" type="ORF">B0I29_102292</name>
</gene>
<dbReference type="Pfam" id="PF21806">
    <property type="entry name" value="DUF6879"/>
    <property type="match status" value="1"/>
</dbReference>
<name>A0A327ZHP1_9ACTN</name>
<accession>A0A327ZHP1</accession>
<evidence type="ECO:0000259" key="1">
    <source>
        <dbReference type="Pfam" id="PF21806"/>
    </source>
</evidence>
<dbReference type="Proteomes" id="UP000249341">
    <property type="component" value="Unassembled WGS sequence"/>
</dbReference>
<comment type="caution">
    <text evidence="2">The sequence shown here is derived from an EMBL/GenBank/DDBJ whole genome shotgun (WGS) entry which is preliminary data.</text>
</comment>